<evidence type="ECO:0000313" key="2">
    <source>
        <dbReference type="Proteomes" id="UP000316621"/>
    </source>
</evidence>
<dbReference type="EMBL" id="CM010723">
    <property type="protein sequence ID" value="RZC76859.1"/>
    <property type="molecule type" value="Genomic_DNA"/>
</dbReference>
<keyword evidence="2" id="KW-1185">Reference proteome</keyword>
<accession>A0A4Y7KY44</accession>
<proteinExistence type="predicted"/>
<sequence>MLQIHHMQYQLLHTSAIVDKISQEQRSMMNLILGVLKHNNFGVVKLLDVDPSNDLVIEGTLRVFGMKFFLVFTEFIRWSLILVGTHNVTLKRLVNLGYFMISMRISKGKNRVL</sequence>
<protein>
    <submittedName>
        <fullName evidence="1">Uncharacterized protein</fullName>
    </submittedName>
</protein>
<reference evidence="1 2" key="1">
    <citation type="journal article" date="2018" name="Science">
        <title>The opium poppy genome and morphinan production.</title>
        <authorList>
            <person name="Guo L."/>
            <person name="Winzer T."/>
            <person name="Yang X."/>
            <person name="Li Y."/>
            <person name="Ning Z."/>
            <person name="He Z."/>
            <person name="Teodor R."/>
            <person name="Lu Y."/>
            <person name="Bowser T.A."/>
            <person name="Graham I.A."/>
            <person name="Ye K."/>
        </authorList>
    </citation>
    <scope>NUCLEOTIDE SEQUENCE [LARGE SCALE GENOMIC DNA]</scope>
    <source>
        <strain evidence="2">cv. HN1</strain>
        <tissue evidence="1">Leaves</tissue>
    </source>
</reference>
<evidence type="ECO:0000313" key="1">
    <source>
        <dbReference type="EMBL" id="RZC76859.1"/>
    </source>
</evidence>
<dbReference type="Proteomes" id="UP000316621">
    <property type="component" value="Chromosome 9"/>
</dbReference>
<organism evidence="1 2">
    <name type="scientific">Papaver somniferum</name>
    <name type="common">Opium poppy</name>
    <dbReference type="NCBI Taxonomy" id="3469"/>
    <lineage>
        <taxon>Eukaryota</taxon>
        <taxon>Viridiplantae</taxon>
        <taxon>Streptophyta</taxon>
        <taxon>Embryophyta</taxon>
        <taxon>Tracheophyta</taxon>
        <taxon>Spermatophyta</taxon>
        <taxon>Magnoliopsida</taxon>
        <taxon>Ranunculales</taxon>
        <taxon>Papaveraceae</taxon>
        <taxon>Papaveroideae</taxon>
        <taxon>Papaver</taxon>
    </lineage>
</organism>
<gene>
    <name evidence="1" type="ORF">C5167_000984</name>
</gene>
<dbReference type="AlphaFoldDB" id="A0A4Y7KY44"/>
<name>A0A4Y7KY44_PAPSO</name>
<dbReference type="Gramene" id="RZC76859">
    <property type="protein sequence ID" value="RZC76859"/>
    <property type="gene ID" value="C5167_000984"/>
</dbReference>